<dbReference type="InterPro" id="IPR050248">
    <property type="entry name" value="Polysacc_deacetylase_ArnD"/>
</dbReference>
<dbReference type="EMBL" id="PKLL01000001">
    <property type="protein sequence ID" value="RZE30428.1"/>
    <property type="molecule type" value="Genomic_DNA"/>
</dbReference>
<dbReference type="GO" id="GO:0016810">
    <property type="term" value="F:hydrolase activity, acting on carbon-nitrogen (but not peptide) bonds"/>
    <property type="evidence" value="ECO:0007669"/>
    <property type="project" value="InterPro"/>
</dbReference>
<dbReference type="PANTHER" id="PTHR10587:SF137">
    <property type="entry name" value="4-DEOXY-4-FORMAMIDO-L-ARABINOSE-PHOSPHOUNDECAPRENOL DEFORMYLASE ARND-RELATED"/>
    <property type="match status" value="1"/>
</dbReference>
<dbReference type="CDD" id="cd10959">
    <property type="entry name" value="CE4_NodB_like_3"/>
    <property type="match status" value="1"/>
</dbReference>
<reference evidence="2 3" key="1">
    <citation type="submission" date="2017-12" db="EMBL/GenBank/DDBJ databases">
        <title>Population genomics insights into the ecological differentiation and adaptive evolution in streptomycetes.</title>
        <authorList>
            <person name="Li Y."/>
            <person name="Huang Y."/>
        </authorList>
    </citation>
    <scope>NUCLEOTIDE SEQUENCE [LARGE SCALE GENOMIC DNA]</scope>
    <source>
        <strain evidence="2 3">NBRC 100770</strain>
    </source>
</reference>
<evidence type="ECO:0000313" key="3">
    <source>
        <dbReference type="Proteomes" id="UP000292693"/>
    </source>
</evidence>
<gene>
    <name evidence="2" type="ORF">C0Q92_00960</name>
</gene>
<dbReference type="SUPFAM" id="SSF88713">
    <property type="entry name" value="Glycoside hydrolase/deacetylase"/>
    <property type="match status" value="1"/>
</dbReference>
<proteinExistence type="predicted"/>
<dbReference type="Pfam" id="PF01522">
    <property type="entry name" value="Polysacc_deac_1"/>
    <property type="match status" value="1"/>
</dbReference>
<dbReference type="Proteomes" id="UP000292693">
    <property type="component" value="Unassembled WGS sequence"/>
</dbReference>
<dbReference type="PANTHER" id="PTHR10587">
    <property type="entry name" value="GLYCOSYL TRANSFERASE-RELATED"/>
    <property type="match status" value="1"/>
</dbReference>
<dbReference type="Gene3D" id="3.20.20.370">
    <property type="entry name" value="Glycoside hydrolase/deacetylase"/>
    <property type="match status" value="1"/>
</dbReference>
<dbReference type="InterPro" id="IPR011330">
    <property type="entry name" value="Glyco_hydro/deAcase_b/a-brl"/>
</dbReference>
<sequence>MVSAPGAAAGALAGGALAVTAWHIGPAATWLPGLRTAYFPGLDGRGAPGRVALTFDDGPDPLSTPHFLRALEALRVRATFFVLGSRLERAPELGRRMVAAGHEVAVHGWEHDRPWLPRPGRDAAELARAAAAVQRITGRRPLWYRPPYGILTGGRWAAARRTGLRPVLWSAWGRDWTASATPDGVVAEAAARLGPGGTLLLHDSDAYAAPDSWRVTLAALPHLLAYCRGLGLEVGRLGDHGHPGSGVPYGFPGRAG</sequence>
<dbReference type="InterPro" id="IPR002509">
    <property type="entry name" value="NODB_dom"/>
</dbReference>
<organism evidence="2 3">
    <name type="scientific">Streptomyces albidoflavus</name>
    <dbReference type="NCBI Taxonomy" id="1886"/>
    <lineage>
        <taxon>Bacteria</taxon>
        <taxon>Bacillati</taxon>
        <taxon>Actinomycetota</taxon>
        <taxon>Actinomycetes</taxon>
        <taxon>Kitasatosporales</taxon>
        <taxon>Streptomycetaceae</taxon>
        <taxon>Streptomyces</taxon>
        <taxon>Streptomyces albidoflavus group</taxon>
    </lineage>
</organism>
<feature type="domain" description="NodB homology" evidence="1">
    <location>
        <begin position="49"/>
        <end position="235"/>
    </location>
</feature>
<dbReference type="AlphaFoldDB" id="A0A8G2A1J2"/>
<dbReference type="GO" id="GO:0005975">
    <property type="term" value="P:carbohydrate metabolic process"/>
    <property type="evidence" value="ECO:0007669"/>
    <property type="project" value="InterPro"/>
</dbReference>
<name>A0A8G2A1J2_9ACTN</name>
<protein>
    <submittedName>
        <fullName evidence="2">Polysaccharide deacetylase family protein</fullName>
    </submittedName>
</protein>
<evidence type="ECO:0000259" key="1">
    <source>
        <dbReference type="PROSITE" id="PS51677"/>
    </source>
</evidence>
<dbReference type="RefSeq" id="WP_030305971.1">
    <property type="nucleotide sequence ID" value="NZ_CP108379.1"/>
</dbReference>
<dbReference type="PROSITE" id="PS51677">
    <property type="entry name" value="NODB"/>
    <property type="match status" value="1"/>
</dbReference>
<evidence type="ECO:0000313" key="2">
    <source>
        <dbReference type="EMBL" id="RZE30428.1"/>
    </source>
</evidence>
<accession>A0A8G2A1J2</accession>
<comment type="caution">
    <text evidence="2">The sequence shown here is derived from an EMBL/GenBank/DDBJ whole genome shotgun (WGS) entry which is preliminary data.</text>
</comment>